<accession>A0A2G0CKF8</accession>
<gene>
    <name evidence="2" type="ORF">CGL56_05340</name>
</gene>
<dbReference type="OrthoDB" id="7266652at2"/>
<dbReference type="Proteomes" id="UP000226437">
    <property type="component" value="Unassembled WGS sequence"/>
</dbReference>
<dbReference type="GO" id="GO:0004383">
    <property type="term" value="F:guanylate cyclase activity"/>
    <property type="evidence" value="ECO:0007669"/>
    <property type="project" value="TreeGrafter"/>
</dbReference>
<evidence type="ECO:0000259" key="1">
    <source>
        <dbReference type="Pfam" id="PF07700"/>
    </source>
</evidence>
<evidence type="ECO:0000313" key="3">
    <source>
        <dbReference type="Proteomes" id="UP000226437"/>
    </source>
</evidence>
<comment type="caution">
    <text evidence="2">The sequence shown here is derived from an EMBL/GenBank/DDBJ whole genome shotgun (WGS) entry which is preliminary data.</text>
</comment>
<dbReference type="GO" id="GO:0019934">
    <property type="term" value="P:cGMP-mediated signaling"/>
    <property type="evidence" value="ECO:0007669"/>
    <property type="project" value="TreeGrafter"/>
</dbReference>
<dbReference type="GO" id="GO:0020037">
    <property type="term" value="F:heme binding"/>
    <property type="evidence" value="ECO:0007669"/>
    <property type="project" value="InterPro"/>
</dbReference>
<dbReference type="GO" id="GO:0070482">
    <property type="term" value="P:response to oxygen levels"/>
    <property type="evidence" value="ECO:0007669"/>
    <property type="project" value="TreeGrafter"/>
</dbReference>
<dbReference type="AlphaFoldDB" id="A0A2G0CKF8"/>
<dbReference type="Gene3D" id="3.90.1520.10">
    <property type="entry name" value="H-NOX domain"/>
    <property type="match status" value="1"/>
</dbReference>
<dbReference type="InterPro" id="IPR024096">
    <property type="entry name" value="NO_sig/Golgi_transp_ligand-bd"/>
</dbReference>
<dbReference type="InterPro" id="IPR038158">
    <property type="entry name" value="H-NOX_domain_sf"/>
</dbReference>
<feature type="domain" description="Heme NO-binding" evidence="1">
    <location>
        <begin position="2"/>
        <end position="161"/>
    </location>
</feature>
<name>A0A2G0CKF8_9BACT</name>
<organism evidence="2 3">
    <name type="scientific">Neolewinella marina</name>
    <dbReference type="NCBI Taxonomy" id="438751"/>
    <lineage>
        <taxon>Bacteria</taxon>
        <taxon>Pseudomonadati</taxon>
        <taxon>Bacteroidota</taxon>
        <taxon>Saprospiria</taxon>
        <taxon>Saprospirales</taxon>
        <taxon>Lewinellaceae</taxon>
        <taxon>Neolewinella</taxon>
    </lineage>
</organism>
<sequence length="185" mass="21457">MKGILFNILEYFLVDRMGEDRMEHLVASSGLSTREPFVAPGTYPDEDFLKIVTHAAPELGCSHPEFMRQLGHFAFFKLAERYPVFVTPYDHPKEFLKTIEKVVHVEVKKLYTDTYLPTFVYAEPSEEELIITYYSKRKLYHMMEGLIAGVADYFNYTIEQSHNIYTKDGVEFCDFHLNFAAGNGK</sequence>
<keyword evidence="3" id="KW-1185">Reference proteome</keyword>
<dbReference type="GO" id="GO:0008074">
    <property type="term" value="C:guanylate cyclase complex, soluble"/>
    <property type="evidence" value="ECO:0007669"/>
    <property type="project" value="TreeGrafter"/>
</dbReference>
<dbReference type="EMBL" id="PDLO01000001">
    <property type="protein sequence ID" value="PHL00457.1"/>
    <property type="molecule type" value="Genomic_DNA"/>
</dbReference>
<proteinExistence type="predicted"/>
<dbReference type="PANTHER" id="PTHR45655">
    <property type="entry name" value="GUANYLATE CYCLASE SOLUBLE SUBUNIT BETA-2"/>
    <property type="match status" value="1"/>
</dbReference>
<dbReference type="SUPFAM" id="SSF111126">
    <property type="entry name" value="Ligand-binding domain in the NO signalling and Golgi transport"/>
    <property type="match status" value="1"/>
</dbReference>
<dbReference type="Pfam" id="PF07700">
    <property type="entry name" value="HNOB"/>
    <property type="match status" value="1"/>
</dbReference>
<protein>
    <recommendedName>
        <fullName evidence="1">Heme NO-binding domain-containing protein</fullName>
    </recommendedName>
</protein>
<dbReference type="PANTHER" id="PTHR45655:SF6">
    <property type="entry name" value="HEAD-SPECIFIC GUANYLATE CYCLASE"/>
    <property type="match status" value="1"/>
</dbReference>
<dbReference type="RefSeq" id="WP_099105436.1">
    <property type="nucleotide sequence ID" value="NZ_JAATJF010000001.1"/>
</dbReference>
<reference evidence="2 3" key="1">
    <citation type="submission" date="2017-10" db="EMBL/GenBank/DDBJ databases">
        <title>The draft genome sequence of Lewinella marina KCTC 32374.</title>
        <authorList>
            <person name="Wang K."/>
        </authorList>
    </citation>
    <scope>NUCLEOTIDE SEQUENCE [LARGE SCALE GENOMIC DNA]</scope>
    <source>
        <strain evidence="2 3">MKG-38</strain>
    </source>
</reference>
<evidence type="ECO:0000313" key="2">
    <source>
        <dbReference type="EMBL" id="PHL00457.1"/>
    </source>
</evidence>
<dbReference type="InterPro" id="IPR011644">
    <property type="entry name" value="Heme_NO-bd"/>
</dbReference>